<dbReference type="AlphaFoldDB" id="A0A6V1NIL0"/>
<name>A0A6V1NIL0_HETAK</name>
<feature type="region of interest" description="Disordered" evidence="1">
    <location>
        <begin position="1"/>
        <end position="57"/>
    </location>
</feature>
<dbReference type="EMBL" id="HBIU01004809">
    <property type="protein sequence ID" value="CAE0623119.1"/>
    <property type="molecule type" value="Transcribed_RNA"/>
</dbReference>
<evidence type="ECO:0000313" key="3">
    <source>
        <dbReference type="EMBL" id="CAE0623119.1"/>
    </source>
</evidence>
<feature type="compositionally biased region" description="Basic and acidic residues" evidence="1">
    <location>
        <begin position="1"/>
        <end position="27"/>
    </location>
</feature>
<sequence>MADVEKKEAPPGEVKESQGVENREKQVSKMAAEMTGIPDGKAPSKQGSKEGIRSPQARQMEAAQYKPLIIEVKNNPCMCCPAKCGCTKECIIPIGCGNTFEDLVIIFSLLGTLWCGLLGFYTLLLKAQIDSTEHSTVLWIYFFSGIIFVIMVGGSVYTGQIERARSEKKAAEEAEEAKDSA</sequence>
<keyword evidence="2" id="KW-0812">Transmembrane</keyword>
<reference evidence="3" key="1">
    <citation type="submission" date="2021-01" db="EMBL/GenBank/DDBJ databases">
        <authorList>
            <person name="Corre E."/>
            <person name="Pelletier E."/>
            <person name="Niang G."/>
            <person name="Scheremetjew M."/>
            <person name="Finn R."/>
            <person name="Kale V."/>
            <person name="Holt S."/>
            <person name="Cochrane G."/>
            <person name="Meng A."/>
            <person name="Brown T."/>
            <person name="Cohen L."/>
        </authorList>
    </citation>
    <scope>NUCLEOTIDE SEQUENCE</scope>
    <source>
        <strain evidence="3">CCMP3107</strain>
    </source>
</reference>
<accession>A0A6V1NIL0</accession>
<evidence type="ECO:0000256" key="2">
    <source>
        <dbReference type="SAM" id="Phobius"/>
    </source>
</evidence>
<keyword evidence="2" id="KW-1133">Transmembrane helix</keyword>
<evidence type="ECO:0000256" key="1">
    <source>
        <dbReference type="SAM" id="MobiDB-lite"/>
    </source>
</evidence>
<proteinExistence type="predicted"/>
<feature type="transmembrane region" description="Helical" evidence="2">
    <location>
        <begin position="136"/>
        <end position="159"/>
    </location>
</feature>
<feature type="transmembrane region" description="Helical" evidence="2">
    <location>
        <begin position="103"/>
        <end position="124"/>
    </location>
</feature>
<organism evidence="3">
    <name type="scientific">Heterosigma akashiwo</name>
    <name type="common">Chromophytic alga</name>
    <name type="synonym">Heterosigma carterae</name>
    <dbReference type="NCBI Taxonomy" id="2829"/>
    <lineage>
        <taxon>Eukaryota</taxon>
        <taxon>Sar</taxon>
        <taxon>Stramenopiles</taxon>
        <taxon>Ochrophyta</taxon>
        <taxon>Raphidophyceae</taxon>
        <taxon>Chattonellales</taxon>
        <taxon>Chattonellaceae</taxon>
        <taxon>Heterosigma</taxon>
    </lineage>
</organism>
<protein>
    <submittedName>
        <fullName evidence="3">Uncharacterized protein</fullName>
    </submittedName>
</protein>
<gene>
    <name evidence="3" type="ORF">HAKA00212_LOCUS1783</name>
</gene>
<keyword evidence="2" id="KW-0472">Membrane</keyword>